<dbReference type="InterPro" id="IPR001031">
    <property type="entry name" value="Thioesterase"/>
</dbReference>
<comment type="caution">
    <text evidence="4">The sequence shown here is derived from an EMBL/GenBank/DDBJ whole genome shotgun (WGS) entry which is preliminary data.</text>
</comment>
<dbReference type="InterPro" id="IPR023213">
    <property type="entry name" value="CAT-like_dom_sf"/>
</dbReference>
<dbReference type="PANTHER" id="PTHR45527:SF1">
    <property type="entry name" value="FATTY ACID SYNTHASE"/>
    <property type="match status" value="1"/>
</dbReference>
<evidence type="ECO:0000313" key="5">
    <source>
        <dbReference type="Proteomes" id="UP001172083"/>
    </source>
</evidence>
<organism evidence="4 5">
    <name type="scientific">Agaribacillus aureus</name>
    <dbReference type="NCBI Taxonomy" id="3051825"/>
    <lineage>
        <taxon>Bacteria</taxon>
        <taxon>Pseudomonadati</taxon>
        <taxon>Bacteroidota</taxon>
        <taxon>Cytophagia</taxon>
        <taxon>Cytophagales</taxon>
        <taxon>Splendidivirgaceae</taxon>
        <taxon>Agaribacillus</taxon>
    </lineage>
</organism>
<dbReference type="Gene3D" id="3.30.559.10">
    <property type="entry name" value="Chloramphenicol acetyltransferase-like domain"/>
    <property type="match status" value="1"/>
</dbReference>
<dbReference type="InterPro" id="IPR009081">
    <property type="entry name" value="PP-bd_ACP"/>
</dbReference>
<evidence type="ECO:0000259" key="3">
    <source>
        <dbReference type="PROSITE" id="PS50075"/>
    </source>
</evidence>
<dbReference type="PANTHER" id="PTHR45527">
    <property type="entry name" value="NONRIBOSOMAL PEPTIDE SYNTHETASE"/>
    <property type="match status" value="1"/>
</dbReference>
<dbReference type="EMBL" id="JAUJEB010000003">
    <property type="protein sequence ID" value="MDN5213761.1"/>
    <property type="molecule type" value="Genomic_DNA"/>
</dbReference>
<dbReference type="SUPFAM" id="SSF53474">
    <property type="entry name" value="alpha/beta-Hydrolases"/>
    <property type="match status" value="1"/>
</dbReference>
<keyword evidence="5" id="KW-1185">Reference proteome</keyword>
<dbReference type="Proteomes" id="UP001172083">
    <property type="component" value="Unassembled WGS sequence"/>
</dbReference>
<dbReference type="InterPro" id="IPR036736">
    <property type="entry name" value="ACP-like_sf"/>
</dbReference>
<evidence type="ECO:0000256" key="1">
    <source>
        <dbReference type="ARBA" id="ARBA00022450"/>
    </source>
</evidence>
<dbReference type="InterPro" id="IPR001242">
    <property type="entry name" value="Condensation_dom"/>
</dbReference>
<protein>
    <submittedName>
        <fullName evidence="4">Condensation domain-containing protein</fullName>
    </submittedName>
</protein>
<dbReference type="CDD" id="cd19543">
    <property type="entry name" value="DCL_NRPS"/>
    <property type="match status" value="1"/>
</dbReference>
<sequence>MSKPKVEAIYPLTFMQQTLLLHKLHESEDQGFLQVICKLEGSLDVDLLKTSWQQCVTRHWALRASVHWEKIKKPVQIIHPEGQMPWMVHDLTGLSDKAQKKKVEALKKEDRDQGFDLTKAPISRLALIRLDTDLYQMLWSCHHLLLDGWSAALIIKDVFAFYDALCHKKTISPPQLPTYPNYLHWLQNQDLKQAKSFWQQKFEGFKTPALLAENSGRKPVNSNAFITEVFSLSDGETDRLQSLARQHQVTLGTIIQCSWGLILGRYSDTNDTTFGTTVSGRNTGLTNMELLAGMFTNVLPARVNWDKNTTLPKWLKTTQSAQSGTQNFEYTTLDQITDWIGWPGELPLLDSLLVFENFPWSTLEAGGIKVKDFSGGITSTYPITVIVVPGKSLKFEVKYNKNRISKATVGWLSNQLYQLLLSLPDQATAAVGDLGKSIKAPPVEKSTQNFKKTAGKKRSTLLSQEKIDKRFITPRNHAELQIAKLWEQLFGRSPIGITENFFEIGGTSILAVRLLALIEQKLGRNLPPIALLQNPTIEALAKLLNEDEAGPGWSALVPLRTKGSKTPIFCMHAGGGHVYFYHALSTYLDEDQPVYSMQPVGLDGVSAYHKSIKDMAADYIKEIQSVQPEGPYALLGTCFSNAVCLEIAHQLRKMGEAISLLVIVDSGGRELGRRVWVPTPAPPIQKRLKRFVNLEFKEARDAVLKKITKRYEKLKKKWIILTETKQARNLREMQEHLGKLYGDYFWEPCQQKVTLIRSSEYNDDPDKDFHIERWTAIALGGLSTYVVPGKHLTLFEEPDVQPLARQLQACLDEAHKMQESVKV</sequence>
<feature type="domain" description="Carrier" evidence="3">
    <location>
        <begin position="473"/>
        <end position="548"/>
    </location>
</feature>
<dbReference type="RefSeq" id="WP_346759099.1">
    <property type="nucleotide sequence ID" value="NZ_JAUJEB010000003.1"/>
</dbReference>
<dbReference type="SUPFAM" id="SSF52777">
    <property type="entry name" value="CoA-dependent acyltransferases"/>
    <property type="match status" value="2"/>
</dbReference>
<dbReference type="SUPFAM" id="SSF47336">
    <property type="entry name" value="ACP-like"/>
    <property type="match status" value="1"/>
</dbReference>
<keyword evidence="2" id="KW-0597">Phosphoprotein</keyword>
<dbReference type="Pfam" id="PF00975">
    <property type="entry name" value="Thioesterase"/>
    <property type="match status" value="1"/>
</dbReference>
<dbReference type="Gene3D" id="3.40.50.1820">
    <property type="entry name" value="alpha/beta hydrolase"/>
    <property type="match status" value="1"/>
</dbReference>
<keyword evidence="1" id="KW-0596">Phosphopantetheine</keyword>
<reference evidence="4" key="1">
    <citation type="submission" date="2023-06" db="EMBL/GenBank/DDBJ databases">
        <title>Genomic of Agaribacillus aureum.</title>
        <authorList>
            <person name="Wang G."/>
        </authorList>
    </citation>
    <scope>NUCLEOTIDE SEQUENCE</scope>
    <source>
        <strain evidence="4">BMA12</strain>
    </source>
</reference>
<name>A0ABT8L9J4_9BACT</name>
<dbReference type="Gene3D" id="3.30.559.30">
    <property type="entry name" value="Nonribosomal peptide synthetase, condensation domain"/>
    <property type="match status" value="1"/>
</dbReference>
<evidence type="ECO:0000313" key="4">
    <source>
        <dbReference type="EMBL" id="MDN5213761.1"/>
    </source>
</evidence>
<dbReference type="Gene3D" id="1.10.1200.10">
    <property type="entry name" value="ACP-like"/>
    <property type="match status" value="1"/>
</dbReference>
<dbReference type="PROSITE" id="PS50075">
    <property type="entry name" value="CARRIER"/>
    <property type="match status" value="1"/>
</dbReference>
<gene>
    <name evidence="4" type="ORF">QQ020_16935</name>
</gene>
<dbReference type="Pfam" id="PF00550">
    <property type="entry name" value="PP-binding"/>
    <property type="match status" value="1"/>
</dbReference>
<dbReference type="InterPro" id="IPR029058">
    <property type="entry name" value="AB_hydrolase_fold"/>
</dbReference>
<dbReference type="InterPro" id="IPR020806">
    <property type="entry name" value="PKS_PP-bd"/>
</dbReference>
<dbReference type="SMART" id="SM00823">
    <property type="entry name" value="PKS_PP"/>
    <property type="match status" value="1"/>
</dbReference>
<evidence type="ECO:0000256" key="2">
    <source>
        <dbReference type="ARBA" id="ARBA00022553"/>
    </source>
</evidence>
<proteinExistence type="predicted"/>
<accession>A0ABT8L9J4</accession>
<dbReference type="Pfam" id="PF00668">
    <property type="entry name" value="Condensation"/>
    <property type="match status" value="1"/>
</dbReference>